<keyword evidence="2" id="KW-1185">Reference proteome</keyword>
<dbReference type="Proteomes" id="UP001139125">
    <property type="component" value="Unassembled WGS sequence"/>
</dbReference>
<evidence type="ECO:0000313" key="2">
    <source>
        <dbReference type="Proteomes" id="UP001139125"/>
    </source>
</evidence>
<gene>
    <name evidence="1" type="ORF">NM125_09805</name>
</gene>
<comment type="caution">
    <text evidence="1">The sequence shown here is derived from an EMBL/GenBank/DDBJ whole genome shotgun (WGS) entry which is preliminary data.</text>
</comment>
<name>A0A9X2RFP7_9BACT</name>
<dbReference type="EMBL" id="JANDBC010000002">
    <property type="protein sequence ID" value="MCP9291867.1"/>
    <property type="molecule type" value="Genomic_DNA"/>
</dbReference>
<reference evidence="1" key="1">
    <citation type="submission" date="2022-06" db="EMBL/GenBank/DDBJ databases">
        <title>Gracilimonas sp. CAU 1638 isolated from sea sediment.</title>
        <authorList>
            <person name="Kim W."/>
        </authorList>
    </citation>
    <scope>NUCLEOTIDE SEQUENCE</scope>
    <source>
        <strain evidence="1">CAU 1638</strain>
    </source>
</reference>
<evidence type="ECO:0000313" key="1">
    <source>
        <dbReference type="EMBL" id="MCP9291867.1"/>
    </source>
</evidence>
<evidence type="ECO:0008006" key="3">
    <source>
        <dbReference type="Google" id="ProtNLM"/>
    </source>
</evidence>
<dbReference type="AlphaFoldDB" id="A0A9X2RFP7"/>
<organism evidence="1 2">
    <name type="scientific">Gracilimonas sediminicola</name>
    <dbReference type="NCBI Taxonomy" id="2952158"/>
    <lineage>
        <taxon>Bacteria</taxon>
        <taxon>Pseudomonadati</taxon>
        <taxon>Balneolota</taxon>
        <taxon>Balneolia</taxon>
        <taxon>Balneolales</taxon>
        <taxon>Balneolaceae</taxon>
        <taxon>Gracilimonas</taxon>
    </lineage>
</organism>
<proteinExistence type="predicted"/>
<dbReference type="RefSeq" id="WP_255134741.1">
    <property type="nucleotide sequence ID" value="NZ_JANDBC010000002.1"/>
</dbReference>
<protein>
    <recommendedName>
        <fullName evidence="3">Rod binding protein</fullName>
    </recommendedName>
</protein>
<sequence length="102" mass="11583">MKVDDSFLNIARNQVDKNRSQDLQKEKAATDFEEIFAKHLVNELTKDSFKMSDKGGMMGQSNNMYRSFITDALASELAAQRKLGMADLVSRYWDHSSASTKK</sequence>
<accession>A0A9X2RFP7</accession>